<accession>A0AAD6YKR8</accession>
<reference evidence="1" key="1">
    <citation type="submission" date="2023-03" db="EMBL/GenBank/DDBJ databases">
        <title>Massive genome expansion in bonnet fungi (Mycena s.s.) driven by repeated elements and novel gene families across ecological guilds.</title>
        <authorList>
            <consortium name="Lawrence Berkeley National Laboratory"/>
            <person name="Harder C.B."/>
            <person name="Miyauchi S."/>
            <person name="Viragh M."/>
            <person name="Kuo A."/>
            <person name="Thoen E."/>
            <person name="Andreopoulos B."/>
            <person name="Lu D."/>
            <person name="Skrede I."/>
            <person name="Drula E."/>
            <person name="Henrissat B."/>
            <person name="Morin E."/>
            <person name="Kohler A."/>
            <person name="Barry K."/>
            <person name="LaButti K."/>
            <person name="Morin E."/>
            <person name="Salamov A."/>
            <person name="Lipzen A."/>
            <person name="Mereny Z."/>
            <person name="Hegedus B."/>
            <person name="Baldrian P."/>
            <person name="Stursova M."/>
            <person name="Weitz H."/>
            <person name="Taylor A."/>
            <person name="Grigoriev I.V."/>
            <person name="Nagy L.G."/>
            <person name="Martin F."/>
            <person name="Kauserud H."/>
        </authorList>
    </citation>
    <scope>NUCLEOTIDE SEQUENCE</scope>
    <source>
        <strain evidence="1">9144</strain>
    </source>
</reference>
<proteinExistence type="predicted"/>
<dbReference type="EMBL" id="JARJCW010000007">
    <property type="protein sequence ID" value="KAJ7222299.1"/>
    <property type="molecule type" value="Genomic_DNA"/>
</dbReference>
<evidence type="ECO:0000313" key="2">
    <source>
        <dbReference type="Proteomes" id="UP001219525"/>
    </source>
</evidence>
<protein>
    <submittedName>
        <fullName evidence="1">Uncharacterized protein</fullName>
    </submittedName>
</protein>
<keyword evidence="2" id="KW-1185">Reference proteome</keyword>
<dbReference type="Gene3D" id="1.10.443.20">
    <property type="entry name" value="Centromere DNA-binding protein complex CBF3 subunit, domain 2"/>
    <property type="match status" value="1"/>
</dbReference>
<name>A0AAD6YKR8_9AGAR</name>
<evidence type="ECO:0000313" key="1">
    <source>
        <dbReference type="EMBL" id="KAJ7222299.1"/>
    </source>
</evidence>
<dbReference type="InterPro" id="IPR038279">
    <property type="entry name" value="Ndc10_dom2_sf"/>
</dbReference>
<gene>
    <name evidence="1" type="ORF">GGX14DRAFT_388115</name>
</gene>
<organism evidence="1 2">
    <name type="scientific">Mycena pura</name>
    <dbReference type="NCBI Taxonomy" id="153505"/>
    <lineage>
        <taxon>Eukaryota</taxon>
        <taxon>Fungi</taxon>
        <taxon>Dikarya</taxon>
        <taxon>Basidiomycota</taxon>
        <taxon>Agaricomycotina</taxon>
        <taxon>Agaricomycetes</taxon>
        <taxon>Agaricomycetidae</taxon>
        <taxon>Agaricales</taxon>
        <taxon>Marasmiineae</taxon>
        <taxon>Mycenaceae</taxon>
        <taxon>Mycena</taxon>
    </lineage>
</organism>
<sequence length="443" mass="49980">MLAYQQKRHRLSTASTTFKRSSSAGWAMILSRKSTLLQSRSRRSSAVQDTKNMRCHYDPVWRRVRIPEEFLGQVCPMAEEIIPIVKYCVARHAVGKPDKMVVWLRPYLFLGAAAIYQREPKSAISRLPAFSDPKVVAWMKDVYPHELAHVNLPAITNCAMRQAFPAANTCIQQQNAVIMNLVSEMRDMRTTLERRTSLLSPNNGYMATITARRALEYSRPSLLTLKTAPVQRTKPPSPLAVYTTSEANDDSTRPTRVHVEVVGEGGEFRPSPLDLVWPDDALRKPGELSGQRPLLLSRPGVSTVTYTADTFPHITEYDTLYDDWDPSKTLDKYKVRGMYGSFMRTVTNIHGSQLGSEADTSFPDINVLFAYVHRTTSWPDGYRLPDYRYTQSDLAKVALYDTSLGWDGEKISQPKTYCTKQRESCQVKPSKHVSGAGTSFAIV</sequence>
<comment type="caution">
    <text evidence="1">The sequence shown here is derived from an EMBL/GenBank/DDBJ whole genome shotgun (WGS) entry which is preliminary data.</text>
</comment>
<dbReference type="Proteomes" id="UP001219525">
    <property type="component" value="Unassembled WGS sequence"/>
</dbReference>
<dbReference type="GO" id="GO:0003677">
    <property type="term" value="F:DNA binding"/>
    <property type="evidence" value="ECO:0007669"/>
    <property type="project" value="InterPro"/>
</dbReference>
<dbReference type="AlphaFoldDB" id="A0AAD6YKR8"/>